<accession>A0A9D1W2F1</accession>
<gene>
    <name evidence="2" type="ORF">IAA28_00820</name>
</gene>
<dbReference type="Pfam" id="PF04443">
    <property type="entry name" value="LuxE"/>
    <property type="match status" value="1"/>
</dbReference>
<dbReference type="InterPro" id="IPR007534">
    <property type="entry name" value="LuxE"/>
</dbReference>
<protein>
    <submittedName>
        <fullName evidence="2">Acyl-protein synthetase</fullName>
    </submittedName>
</protein>
<dbReference type="InterPro" id="IPR042099">
    <property type="entry name" value="ANL_N_sf"/>
</dbReference>
<reference evidence="2" key="1">
    <citation type="journal article" date="2021" name="PeerJ">
        <title>Extensive microbial diversity within the chicken gut microbiome revealed by metagenomics and culture.</title>
        <authorList>
            <person name="Gilroy R."/>
            <person name="Ravi A."/>
            <person name="Getino M."/>
            <person name="Pursley I."/>
            <person name="Horton D.L."/>
            <person name="Alikhan N.F."/>
            <person name="Baker D."/>
            <person name="Gharbi K."/>
            <person name="Hall N."/>
            <person name="Watson M."/>
            <person name="Adriaenssens E.M."/>
            <person name="Foster-Nyarko E."/>
            <person name="Jarju S."/>
            <person name="Secka A."/>
            <person name="Antonio M."/>
            <person name="Oren A."/>
            <person name="Chaudhuri R.R."/>
            <person name="La Ragione R."/>
            <person name="Hildebrand F."/>
            <person name="Pallen M.J."/>
        </authorList>
    </citation>
    <scope>NUCLEOTIDE SEQUENCE</scope>
    <source>
        <strain evidence="2">ChiGjej4B4-12881</strain>
    </source>
</reference>
<organism evidence="2 3">
    <name type="scientific">Candidatus Lachnoclostridium stercoripullorum</name>
    <dbReference type="NCBI Taxonomy" id="2838635"/>
    <lineage>
        <taxon>Bacteria</taxon>
        <taxon>Bacillati</taxon>
        <taxon>Bacillota</taxon>
        <taxon>Clostridia</taxon>
        <taxon>Lachnospirales</taxon>
        <taxon>Lachnospiraceae</taxon>
    </lineage>
</organism>
<dbReference type="GO" id="GO:0008218">
    <property type="term" value="P:bioluminescence"/>
    <property type="evidence" value="ECO:0007669"/>
    <property type="project" value="InterPro"/>
</dbReference>
<proteinExistence type="predicted"/>
<evidence type="ECO:0000259" key="1">
    <source>
        <dbReference type="Pfam" id="PF04443"/>
    </source>
</evidence>
<dbReference type="Gene3D" id="3.40.50.12780">
    <property type="entry name" value="N-terminal domain of ligase-like"/>
    <property type="match status" value="1"/>
</dbReference>
<name>A0A9D1W2F1_9FIRM</name>
<dbReference type="Proteomes" id="UP000886780">
    <property type="component" value="Unassembled WGS sequence"/>
</dbReference>
<dbReference type="GO" id="GO:0047474">
    <property type="term" value="F:long-chain fatty acid--protein ligase activity"/>
    <property type="evidence" value="ECO:0007669"/>
    <property type="project" value="InterPro"/>
</dbReference>
<dbReference type="AlphaFoldDB" id="A0A9D1W2F1"/>
<dbReference type="EMBL" id="DXEU01000019">
    <property type="protein sequence ID" value="HIX51329.1"/>
    <property type="molecule type" value="Genomic_DNA"/>
</dbReference>
<feature type="domain" description="Acyl-protein synthetase LuxE" evidence="1">
    <location>
        <begin position="25"/>
        <end position="391"/>
    </location>
</feature>
<reference evidence="2" key="2">
    <citation type="submission" date="2021-04" db="EMBL/GenBank/DDBJ databases">
        <authorList>
            <person name="Gilroy R."/>
        </authorList>
    </citation>
    <scope>NUCLEOTIDE SEQUENCE</scope>
    <source>
        <strain evidence="2">ChiGjej4B4-12881</strain>
    </source>
</reference>
<evidence type="ECO:0000313" key="3">
    <source>
        <dbReference type="Proteomes" id="UP000886780"/>
    </source>
</evidence>
<evidence type="ECO:0000313" key="2">
    <source>
        <dbReference type="EMBL" id="HIX51329.1"/>
    </source>
</evidence>
<comment type="caution">
    <text evidence="2">The sequence shown here is derived from an EMBL/GenBank/DDBJ whole genome shotgun (WGS) entry which is preliminary data.</text>
</comment>
<sequence>MVRAMSAADRLFSWRDPYDLQGSGDVFLQAVRENLNWHRSRCGTYRRILDDSGFLMDQLRREEDLWRIPVIPTLYLKRHHLRSVPREKVRRTAVSSGTGGVRSRVVYDFPSLLRGASMVKTVLSHHGVWSPVPCRYLVMGYEPHLQVETGTVQTAFGATFTAPAVSRTYAMKRVQGDGESGDLPLQPDGERYRWNPEEVERELLRYRAGAASPIPLRIVGFPSYIYFLAKELERRGVRLLPPAASCILMSGGWKTFWREEIGREEFLRLAEDVLGIGRQRIFEFYSSVEHNILYRRCREGHFHVPVYSRVIVRRPDTLEPAADGEAGLLSFVTPMMTGMPLLSIMTDDLAVMGRPAPGDACPCGCSTPWFDLLGRAGARQIVTCAAGAAERLREAVGEIPEWRGQP</sequence>